<feature type="transmembrane region" description="Helical" evidence="2">
    <location>
        <begin position="226"/>
        <end position="251"/>
    </location>
</feature>
<proteinExistence type="predicted"/>
<feature type="chain" id="PRO_5042288301" evidence="3">
    <location>
        <begin position="21"/>
        <end position="416"/>
    </location>
</feature>
<keyword evidence="2" id="KW-0812">Transmembrane</keyword>
<evidence type="ECO:0000256" key="1">
    <source>
        <dbReference type="SAM" id="MobiDB-lite"/>
    </source>
</evidence>
<keyword evidence="5" id="KW-1185">Reference proteome</keyword>
<feature type="compositionally biased region" description="Pro residues" evidence="1">
    <location>
        <begin position="407"/>
        <end position="416"/>
    </location>
</feature>
<feature type="compositionally biased region" description="Polar residues" evidence="1">
    <location>
        <begin position="177"/>
        <end position="215"/>
    </location>
</feature>
<feature type="compositionally biased region" description="Basic and acidic residues" evidence="1">
    <location>
        <begin position="388"/>
        <end position="403"/>
    </location>
</feature>
<feature type="compositionally biased region" description="Polar residues" evidence="1">
    <location>
        <begin position="354"/>
        <end position="365"/>
    </location>
</feature>
<organism evidence="4 5">
    <name type="scientific">Mycena pura</name>
    <dbReference type="NCBI Taxonomy" id="153505"/>
    <lineage>
        <taxon>Eukaryota</taxon>
        <taxon>Fungi</taxon>
        <taxon>Dikarya</taxon>
        <taxon>Basidiomycota</taxon>
        <taxon>Agaricomycotina</taxon>
        <taxon>Agaricomycetes</taxon>
        <taxon>Agaricomycetidae</taxon>
        <taxon>Agaricales</taxon>
        <taxon>Marasmiineae</taxon>
        <taxon>Mycenaceae</taxon>
        <taxon>Mycena</taxon>
    </lineage>
</organism>
<evidence type="ECO:0000256" key="3">
    <source>
        <dbReference type="SAM" id="SignalP"/>
    </source>
</evidence>
<feature type="region of interest" description="Disordered" evidence="1">
    <location>
        <begin position="177"/>
        <end position="222"/>
    </location>
</feature>
<evidence type="ECO:0000313" key="5">
    <source>
        <dbReference type="Proteomes" id="UP001219525"/>
    </source>
</evidence>
<dbReference type="AlphaFoldDB" id="A0AAD6VDZ0"/>
<evidence type="ECO:0000256" key="2">
    <source>
        <dbReference type="SAM" id="Phobius"/>
    </source>
</evidence>
<name>A0AAD6VDZ0_9AGAR</name>
<evidence type="ECO:0000313" key="4">
    <source>
        <dbReference type="EMBL" id="KAJ7210192.1"/>
    </source>
</evidence>
<keyword evidence="2" id="KW-0472">Membrane</keyword>
<feature type="signal peptide" evidence="3">
    <location>
        <begin position="1"/>
        <end position="20"/>
    </location>
</feature>
<accession>A0AAD6VDZ0</accession>
<gene>
    <name evidence="4" type="ORF">GGX14DRAFT_565977</name>
</gene>
<dbReference type="EMBL" id="JARJCW010000029">
    <property type="protein sequence ID" value="KAJ7210192.1"/>
    <property type="molecule type" value="Genomic_DNA"/>
</dbReference>
<reference evidence="4" key="1">
    <citation type="submission" date="2023-03" db="EMBL/GenBank/DDBJ databases">
        <title>Massive genome expansion in bonnet fungi (Mycena s.s.) driven by repeated elements and novel gene families across ecological guilds.</title>
        <authorList>
            <consortium name="Lawrence Berkeley National Laboratory"/>
            <person name="Harder C.B."/>
            <person name="Miyauchi S."/>
            <person name="Viragh M."/>
            <person name="Kuo A."/>
            <person name="Thoen E."/>
            <person name="Andreopoulos B."/>
            <person name="Lu D."/>
            <person name="Skrede I."/>
            <person name="Drula E."/>
            <person name="Henrissat B."/>
            <person name="Morin E."/>
            <person name="Kohler A."/>
            <person name="Barry K."/>
            <person name="LaButti K."/>
            <person name="Morin E."/>
            <person name="Salamov A."/>
            <person name="Lipzen A."/>
            <person name="Mereny Z."/>
            <person name="Hegedus B."/>
            <person name="Baldrian P."/>
            <person name="Stursova M."/>
            <person name="Weitz H."/>
            <person name="Taylor A."/>
            <person name="Grigoriev I.V."/>
            <person name="Nagy L.G."/>
            <person name="Martin F."/>
            <person name="Kauserud H."/>
        </authorList>
    </citation>
    <scope>NUCLEOTIDE SEQUENCE</scope>
    <source>
        <strain evidence="4">9144</strain>
    </source>
</reference>
<comment type="caution">
    <text evidence="4">The sequence shown here is derived from an EMBL/GenBank/DDBJ whole genome shotgun (WGS) entry which is preliminary data.</text>
</comment>
<feature type="region of interest" description="Disordered" evidence="1">
    <location>
        <begin position="350"/>
        <end position="416"/>
    </location>
</feature>
<sequence length="416" mass="44175">MRRFISPVFGLLSLATGSLSANIAVTLYAPFSVSFHLTISITMIVPAGQTSPFVLSLSCPYRIICQVYFAVQCGEVTFSWTGGEGKSPETLFSHRKLTNDEQDRTQWLPRILMVSAILRPPSDRILTPIDLAGTNIVEVGVELNSYTVLVNYPAGTTAYFTVSDGFEDSGSTDTFTIRSSTDSSCLTASGSDSVGNPTSDSGPTSGPLPTSAGDNTTSSTKSSTNIGAVAGGAAGGGAVVVLLIGLCWWMVKRRNRESTASPKVLKSAGPTEKAVSVVSKRAPPMQQADTDVTNVDLQPSVELYGHKIGTPSSAALLPPESVAYNKQTPVRTMVNNANPEIHEDRLWAEEQGRTRTTFTSDSKTVMSWEPAGAQGSTSGSTAGPSHGQELEQRLRALERRVTSVDEAPPPSYDDKS</sequence>
<keyword evidence="3" id="KW-0732">Signal</keyword>
<protein>
    <submittedName>
        <fullName evidence="4">Uncharacterized protein</fullName>
    </submittedName>
</protein>
<dbReference type="Proteomes" id="UP001219525">
    <property type="component" value="Unassembled WGS sequence"/>
</dbReference>
<feature type="compositionally biased region" description="Low complexity" evidence="1">
    <location>
        <begin position="370"/>
        <end position="385"/>
    </location>
</feature>
<keyword evidence="2" id="KW-1133">Transmembrane helix</keyword>